<reference evidence="2 3" key="1">
    <citation type="submission" date="2020-04" db="EMBL/GenBank/DDBJ databases">
        <title>Draft Genome Sequence of Streptomyces morookaense DSM 40503, an 8-azaguanine-producing strain.</title>
        <authorList>
            <person name="Qi J."/>
            <person name="Gao J.-M."/>
        </authorList>
    </citation>
    <scope>NUCLEOTIDE SEQUENCE [LARGE SCALE GENOMIC DNA]</scope>
    <source>
        <strain evidence="2 3">DSM 40503</strain>
    </source>
</reference>
<accession>A0A7Y7BBS2</accession>
<feature type="signal peptide" evidence="1">
    <location>
        <begin position="1"/>
        <end position="27"/>
    </location>
</feature>
<comment type="caution">
    <text evidence="2">The sequence shown here is derived from an EMBL/GenBank/DDBJ whole genome shotgun (WGS) entry which is preliminary data.</text>
</comment>
<feature type="chain" id="PRO_5030582245" description="Secreted protein" evidence="1">
    <location>
        <begin position="28"/>
        <end position="133"/>
    </location>
</feature>
<evidence type="ECO:0000313" key="3">
    <source>
        <dbReference type="Proteomes" id="UP000587462"/>
    </source>
</evidence>
<gene>
    <name evidence="2" type="ORF">HG542_31875</name>
</gene>
<proteinExistence type="predicted"/>
<protein>
    <recommendedName>
        <fullName evidence="4">Secreted protein</fullName>
    </recommendedName>
</protein>
<keyword evidence="1" id="KW-0732">Signal</keyword>
<dbReference type="EMBL" id="JABBXF010000111">
    <property type="protein sequence ID" value="NVK82211.1"/>
    <property type="molecule type" value="Genomic_DNA"/>
</dbReference>
<evidence type="ECO:0000313" key="2">
    <source>
        <dbReference type="EMBL" id="NVK82211.1"/>
    </source>
</evidence>
<dbReference type="RefSeq" id="WP_171087669.1">
    <property type="nucleotide sequence ID" value="NZ_BNBU01000002.1"/>
</dbReference>
<evidence type="ECO:0000256" key="1">
    <source>
        <dbReference type="SAM" id="SignalP"/>
    </source>
</evidence>
<evidence type="ECO:0008006" key="4">
    <source>
        <dbReference type="Google" id="ProtNLM"/>
    </source>
</evidence>
<keyword evidence="3" id="KW-1185">Reference proteome</keyword>
<name>A0A7Y7BBS2_STRMO</name>
<sequence>MKWLRTVASAAALGVVSVGPAAGPAVAKGGIDFKVVAHRTVRAGHAVAIHARGDDDAVTYTKVCIQERTGRHGPWHMLKCGRMGVLTKADVKVTPRHRGVVLAFRAVLLGSDDPHDRHPAELRSSAVRTVRVR</sequence>
<dbReference type="Proteomes" id="UP000587462">
    <property type="component" value="Unassembled WGS sequence"/>
</dbReference>
<organism evidence="2 3">
    <name type="scientific">Streptomyces morookaense</name>
    <name type="common">Streptoverticillium morookaense</name>
    <dbReference type="NCBI Taxonomy" id="1970"/>
    <lineage>
        <taxon>Bacteria</taxon>
        <taxon>Bacillati</taxon>
        <taxon>Actinomycetota</taxon>
        <taxon>Actinomycetes</taxon>
        <taxon>Kitasatosporales</taxon>
        <taxon>Streptomycetaceae</taxon>
        <taxon>Streptomyces</taxon>
    </lineage>
</organism>
<dbReference type="AlphaFoldDB" id="A0A7Y7BBS2"/>